<evidence type="ECO:0000256" key="11">
    <source>
        <dbReference type="RuleBase" id="RU000639"/>
    </source>
</evidence>
<keyword evidence="5 10" id="KW-0346">Stress response</keyword>
<keyword evidence="15" id="KW-1185">Reference proteome</keyword>
<protein>
    <recommendedName>
        <fullName evidence="8 10">Protein GrpE</fullName>
    </recommendedName>
    <alternativeName>
        <fullName evidence="9 10">HSP-70 cofactor</fullName>
    </alternativeName>
</protein>
<evidence type="ECO:0000256" key="6">
    <source>
        <dbReference type="ARBA" id="ARBA00023186"/>
    </source>
</evidence>
<dbReference type="InterPro" id="IPR000740">
    <property type="entry name" value="GrpE"/>
</dbReference>
<evidence type="ECO:0000256" key="10">
    <source>
        <dbReference type="HAMAP-Rule" id="MF_01151"/>
    </source>
</evidence>
<evidence type="ECO:0000256" key="13">
    <source>
        <dbReference type="SAM" id="MobiDB-lite"/>
    </source>
</evidence>
<evidence type="ECO:0000256" key="12">
    <source>
        <dbReference type="RuleBase" id="RU004478"/>
    </source>
</evidence>
<evidence type="ECO:0000256" key="7">
    <source>
        <dbReference type="ARBA" id="ARBA00053401"/>
    </source>
</evidence>
<evidence type="ECO:0000256" key="2">
    <source>
        <dbReference type="ARBA" id="ARBA00009054"/>
    </source>
</evidence>
<accession>A0A6L3VBD4</accession>
<dbReference type="InterPro" id="IPR013805">
    <property type="entry name" value="GrpE_CC"/>
</dbReference>
<comment type="function">
    <text evidence="7 10 11">Participates actively in the response to hyperosmotic and heat shock by preventing the aggregation of stress-denatured proteins, in association with DnaK and GrpE. It is the nucleotide exchange factor for DnaK and may function as a thermosensor. Unfolded proteins bind initially to DnaJ; upon interaction with the DnaJ-bound protein, DnaK hydrolyzes its bound ATP, resulting in the formation of a stable complex. GrpE releases ADP from DnaK; ATP binding to DnaK triggers the release of the substrate protein, thus completing the reaction cycle. Several rounds of ATP-dependent interactions between DnaJ, DnaK and GrpE are required for fully efficient folding.</text>
</comment>
<sequence>MQNSDQAVETEVNDSGAAEAVNETSSEEASLEDQLVHAQEKTVELEAKLAEVENRYYRLQADFDNSRRRARLDLESSEKYRAQKLISDLLPSIDNFERALQMETDNEQMKSVLQGMEMVYRGLLEALKNEGAEQIEAVGKEFDPQVHQAVMQVEVEGVESNIVVEEFQKGYILKDRVIRPAMVKVNL</sequence>
<evidence type="ECO:0000256" key="9">
    <source>
        <dbReference type="ARBA" id="ARBA00076414"/>
    </source>
</evidence>
<dbReference type="SUPFAM" id="SSF58014">
    <property type="entry name" value="Coiled-coil domain of nucleotide exchange factor GrpE"/>
    <property type="match status" value="1"/>
</dbReference>
<dbReference type="Proteomes" id="UP000481030">
    <property type="component" value="Unassembled WGS sequence"/>
</dbReference>
<proteinExistence type="inferred from homology"/>
<dbReference type="AlphaFoldDB" id="A0A6L3VBD4"/>
<organism evidence="14 15">
    <name type="scientific">Cytobacillus depressus</name>
    <dbReference type="NCBI Taxonomy" id="1602942"/>
    <lineage>
        <taxon>Bacteria</taxon>
        <taxon>Bacillati</taxon>
        <taxon>Bacillota</taxon>
        <taxon>Bacilli</taxon>
        <taxon>Bacillales</taxon>
        <taxon>Bacillaceae</taxon>
        <taxon>Cytobacillus</taxon>
    </lineage>
</organism>
<dbReference type="PANTHER" id="PTHR21237">
    <property type="entry name" value="GRPE PROTEIN"/>
    <property type="match status" value="1"/>
</dbReference>
<comment type="subcellular location">
    <subcellularLocation>
        <location evidence="1 10">Cytoplasm</location>
    </subcellularLocation>
</comment>
<keyword evidence="6 10" id="KW-0143">Chaperone</keyword>
<keyword evidence="4 10" id="KW-0963">Cytoplasm</keyword>
<dbReference type="GO" id="GO:0051082">
    <property type="term" value="F:unfolded protein binding"/>
    <property type="evidence" value="ECO:0007669"/>
    <property type="project" value="TreeGrafter"/>
</dbReference>
<comment type="caution">
    <text evidence="14">The sequence shown here is derived from an EMBL/GenBank/DDBJ whole genome shotgun (WGS) entry which is preliminary data.</text>
</comment>
<dbReference type="GO" id="GO:0042803">
    <property type="term" value="F:protein homodimerization activity"/>
    <property type="evidence" value="ECO:0007669"/>
    <property type="project" value="InterPro"/>
</dbReference>
<dbReference type="Gene3D" id="3.90.20.20">
    <property type="match status" value="1"/>
</dbReference>
<dbReference type="SUPFAM" id="SSF51064">
    <property type="entry name" value="Head domain of nucleotide exchange factor GrpE"/>
    <property type="match status" value="1"/>
</dbReference>
<dbReference type="PROSITE" id="PS01071">
    <property type="entry name" value="GRPE"/>
    <property type="match status" value="1"/>
</dbReference>
<reference evidence="14 15" key="1">
    <citation type="journal article" date="2016" name="Antonie Van Leeuwenhoek">
        <title>Bacillus depressus sp. nov., isolated from soil of a sunflower field.</title>
        <authorList>
            <person name="Wei X."/>
            <person name="Xin D."/>
            <person name="Xin Y."/>
            <person name="Zhang H."/>
            <person name="Wang T."/>
            <person name="Zhang J."/>
        </authorList>
    </citation>
    <scope>NUCLEOTIDE SEQUENCE [LARGE SCALE GENOMIC DNA]</scope>
    <source>
        <strain evidence="14 15">BZ1</strain>
    </source>
</reference>
<dbReference type="Gene3D" id="2.30.22.10">
    <property type="entry name" value="Head domain of nucleotide exchange factor GrpE"/>
    <property type="match status" value="1"/>
</dbReference>
<evidence type="ECO:0000256" key="4">
    <source>
        <dbReference type="ARBA" id="ARBA00022490"/>
    </source>
</evidence>
<dbReference type="GO" id="GO:0051087">
    <property type="term" value="F:protein-folding chaperone binding"/>
    <property type="evidence" value="ECO:0007669"/>
    <property type="project" value="InterPro"/>
</dbReference>
<dbReference type="FunFam" id="2.30.22.10:FF:000001">
    <property type="entry name" value="Protein GrpE"/>
    <property type="match status" value="1"/>
</dbReference>
<dbReference type="GO" id="GO:0000774">
    <property type="term" value="F:adenyl-nucleotide exchange factor activity"/>
    <property type="evidence" value="ECO:0007669"/>
    <property type="project" value="InterPro"/>
</dbReference>
<evidence type="ECO:0000313" key="15">
    <source>
        <dbReference type="Proteomes" id="UP000481030"/>
    </source>
</evidence>
<dbReference type="GO" id="GO:0006457">
    <property type="term" value="P:protein folding"/>
    <property type="evidence" value="ECO:0007669"/>
    <property type="project" value="InterPro"/>
</dbReference>
<dbReference type="PRINTS" id="PR00773">
    <property type="entry name" value="GRPEPROTEIN"/>
</dbReference>
<dbReference type="OrthoDB" id="9812586at2"/>
<dbReference type="PANTHER" id="PTHR21237:SF23">
    <property type="entry name" value="GRPE PROTEIN HOMOLOG, MITOCHONDRIAL"/>
    <property type="match status" value="1"/>
</dbReference>
<dbReference type="Pfam" id="PF01025">
    <property type="entry name" value="GrpE"/>
    <property type="match status" value="1"/>
</dbReference>
<dbReference type="HAMAP" id="MF_01151">
    <property type="entry name" value="GrpE"/>
    <property type="match status" value="1"/>
</dbReference>
<feature type="region of interest" description="Disordered" evidence="13">
    <location>
        <begin position="1"/>
        <end position="37"/>
    </location>
</feature>
<dbReference type="GO" id="GO:0005737">
    <property type="term" value="C:cytoplasm"/>
    <property type="evidence" value="ECO:0007669"/>
    <property type="project" value="UniProtKB-SubCell"/>
</dbReference>
<evidence type="ECO:0000256" key="3">
    <source>
        <dbReference type="ARBA" id="ARBA00011738"/>
    </source>
</evidence>
<dbReference type="EMBL" id="WBOS01000001">
    <property type="protein sequence ID" value="KAB2338986.1"/>
    <property type="molecule type" value="Genomic_DNA"/>
</dbReference>
<evidence type="ECO:0000256" key="8">
    <source>
        <dbReference type="ARBA" id="ARBA00072274"/>
    </source>
</evidence>
<comment type="similarity">
    <text evidence="2 10 12">Belongs to the GrpE family.</text>
</comment>
<dbReference type="InterPro" id="IPR009012">
    <property type="entry name" value="GrpE_head"/>
</dbReference>
<evidence type="ECO:0000313" key="14">
    <source>
        <dbReference type="EMBL" id="KAB2338986.1"/>
    </source>
</evidence>
<dbReference type="CDD" id="cd00446">
    <property type="entry name" value="GrpE"/>
    <property type="match status" value="1"/>
</dbReference>
<comment type="subunit">
    <text evidence="3 10">Homodimer.</text>
</comment>
<dbReference type="NCBIfam" id="NF010738">
    <property type="entry name" value="PRK14140.1"/>
    <property type="match status" value="1"/>
</dbReference>
<name>A0A6L3VBD4_9BACI</name>
<evidence type="ECO:0000256" key="5">
    <source>
        <dbReference type="ARBA" id="ARBA00023016"/>
    </source>
</evidence>
<gene>
    <name evidence="10 14" type="primary">grpE</name>
    <name evidence="14" type="ORF">F7731_03395</name>
</gene>
<evidence type="ECO:0000256" key="1">
    <source>
        <dbReference type="ARBA" id="ARBA00004496"/>
    </source>
</evidence>